<dbReference type="InterPro" id="IPR007140">
    <property type="entry name" value="DUF350"/>
</dbReference>
<feature type="transmembrane region" description="Helical" evidence="7">
    <location>
        <begin position="93"/>
        <end position="110"/>
    </location>
</feature>
<dbReference type="PANTHER" id="PTHR40043:SF1">
    <property type="entry name" value="UPF0719 INNER MEMBRANE PROTEIN YJFL"/>
    <property type="match status" value="1"/>
</dbReference>
<name>A0A1F6GVD4_9PROT</name>
<dbReference type="PANTHER" id="PTHR40043">
    <property type="entry name" value="UPF0719 INNER MEMBRANE PROTEIN YJFL"/>
    <property type="match status" value="1"/>
</dbReference>
<feature type="transmembrane region" description="Helical" evidence="7">
    <location>
        <begin position="163"/>
        <end position="183"/>
    </location>
</feature>
<protein>
    <recommendedName>
        <fullName evidence="10">DUF350 domain-containing protein</fullName>
    </recommendedName>
</protein>
<keyword evidence="5 7" id="KW-1133">Transmembrane helix</keyword>
<feature type="transmembrane region" description="Helical" evidence="7">
    <location>
        <begin position="131"/>
        <end position="151"/>
    </location>
</feature>
<dbReference type="Proteomes" id="UP000177583">
    <property type="component" value="Unassembled WGS sequence"/>
</dbReference>
<proteinExistence type="inferred from homology"/>
<evidence type="ECO:0008006" key="10">
    <source>
        <dbReference type="Google" id="ProtNLM"/>
    </source>
</evidence>
<keyword evidence="3" id="KW-1003">Cell membrane</keyword>
<feature type="transmembrane region" description="Helical" evidence="7">
    <location>
        <begin position="228"/>
        <end position="249"/>
    </location>
</feature>
<evidence type="ECO:0000256" key="3">
    <source>
        <dbReference type="ARBA" id="ARBA00022475"/>
    </source>
</evidence>
<keyword evidence="6 7" id="KW-0472">Membrane</keyword>
<organism evidence="8 9">
    <name type="scientific">Candidatus Lambdaproteobacteria bacterium RIFOXYD2_FULL_56_26</name>
    <dbReference type="NCBI Taxonomy" id="1817773"/>
    <lineage>
        <taxon>Bacteria</taxon>
        <taxon>Pseudomonadati</taxon>
        <taxon>Pseudomonadota</taxon>
        <taxon>Candidatus Lambdaproteobacteria</taxon>
    </lineage>
</organism>
<evidence type="ECO:0000313" key="8">
    <source>
        <dbReference type="EMBL" id="OGH02095.1"/>
    </source>
</evidence>
<accession>A0A1F6GVD4</accession>
<feature type="transmembrane region" description="Helical" evidence="7">
    <location>
        <begin position="60"/>
        <end position="81"/>
    </location>
</feature>
<feature type="transmembrane region" description="Helical" evidence="7">
    <location>
        <begin position="269"/>
        <end position="290"/>
    </location>
</feature>
<comment type="caution">
    <text evidence="8">The sequence shown here is derived from an EMBL/GenBank/DDBJ whole genome shotgun (WGS) entry which is preliminary data.</text>
</comment>
<dbReference type="AlphaFoldDB" id="A0A1F6GVD4"/>
<reference evidence="8 9" key="1">
    <citation type="journal article" date="2016" name="Nat. Commun.">
        <title>Thousands of microbial genomes shed light on interconnected biogeochemical processes in an aquifer system.</title>
        <authorList>
            <person name="Anantharaman K."/>
            <person name="Brown C.T."/>
            <person name="Hug L.A."/>
            <person name="Sharon I."/>
            <person name="Castelle C.J."/>
            <person name="Probst A.J."/>
            <person name="Thomas B.C."/>
            <person name="Singh A."/>
            <person name="Wilkins M.J."/>
            <person name="Karaoz U."/>
            <person name="Brodie E.L."/>
            <person name="Williams K.H."/>
            <person name="Hubbard S.S."/>
            <person name="Banfield J.F."/>
        </authorList>
    </citation>
    <scope>NUCLEOTIDE SEQUENCE [LARGE SCALE GENOMIC DNA]</scope>
</reference>
<sequence length="291" mass="31625">MFEILSEMLTFEGMGSLSHFPNLVFLLEVLALLWLGKLAYGWTSPFKLEHQMVVADNKAITLNFTAYLIGLVVILEGVLEGVSDDVLASMCDLAAWGVIGLVLLLVAGKLNDRLLLVGFKAPVEMLERQNLSAALVVAGGYLGSAAMIRSVVVGETLGWALDLGLTVFYFALGQLGLWVYGWLYQRITGYDDLKEIAAGNPAAGINLGINLAAMGFLMALPLRQSYSLVWYLAWFLLGNATLLGFRFALTKLIIPSQGLDQEIERDRNWGIACLEGAFSVGAVLVLQNLFG</sequence>
<evidence type="ECO:0000256" key="2">
    <source>
        <dbReference type="ARBA" id="ARBA00005779"/>
    </source>
</evidence>
<evidence type="ECO:0000256" key="1">
    <source>
        <dbReference type="ARBA" id="ARBA00004651"/>
    </source>
</evidence>
<feature type="transmembrane region" description="Helical" evidence="7">
    <location>
        <begin position="203"/>
        <end position="222"/>
    </location>
</feature>
<evidence type="ECO:0000313" key="9">
    <source>
        <dbReference type="Proteomes" id="UP000177583"/>
    </source>
</evidence>
<dbReference type="Pfam" id="PF03994">
    <property type="entry name" value="DUF350"/>
    <property type="match status" value="2"/>
</dbReference>
<evidence type="ECO:0000256" key="6">
    <source>
        <dbReference type="ARBA" id="ARBA00023136"/>
    </source>
</evidence>
<evidence type="ECO:0000256" key="7">
    <source>
        <dbReference type="SAM" id="Phobius"/>
    </source>
</evidence>
<evidence type="ECO:0000256" key="4">
    <source>
        <dbReference type="ARBA" id="ARBA00022692"/>
    </source>
</evidence>
<gene>
    <name evidence="8" type="ORF">A2557_05295</name>
</gene>
<dbReference type="GO" id="GO:0005886">
    <property type="term" value="C:plasma membrane"/>
    <property type="evidence" value="ECO:0007669"/>
    <property type="project" value="UniProtKB-SubCell"/>
</dbReference>
<comment type="similarity">
    <text evidence="2">Belongs to the UPF0719 family.</text>
</comment>
<evidence type="ECO:0000256" key="5">
    <source>
        <dbReference type="ARBA" id="ARBA00022989"/>
    </source>
</evidence>
<feature type="transmembrane region" description="Helical" evidence="7">
    <location>
        <begin position="20"/>
        <end position="40"/>
    </location>
</feature>
<comment type="subcellular location">
    <subcellularLocation>
        <location evidence="1">Cell membrane</location>
        <topology evidence="1">Multi-pass membrane protein</topology>
    </subcellularLocation>
</comment>
<dbReference type="EMBL" id="MFNF01000025">
    <property type="protein sequence ID" value="OGH02095.1"/>
    <property type="molecule type" value="Genomic_DNA"/>
</dbReference>
<keyword evidence="4 7" id="KW-0812">Transmembrane</keyword>